<feature type="domain" description="VWFC" evidence="14">
    <location>
        <begin position="91"/>
        <end position="146"/>
    </location>
</feature>
<evidence type="ECO:0000256" key="6">
    <source>
        <dbReference type="ARBA" id="ARBA00023157"/>
    </source>
</evidence>
<evidence type="ECO:0000256" key="8">
    <source>
        <dbReference type="ARBA" id="ARBA00039941"/>
    </source>
</evidence>
<dbReference type="PANTHER" id="PTHR11348:SF18">
    <property type="entry name" value="CCN FAMILY MEMBER 1"/>
    <property type="match status" value="1"/>
</dbReference>
<dbReference type="InterPro" id="IPR036383">
    <property type="entry name" value="TSP1_rpt_sf"/>
</dbReference>
<dbReference type="PROSITE" id="PS50184">
    <property type="entry name" value="VWFC_2"/>
    <property type="match status" value="1"/>
</dbReference>
<dbReference type="FunFam" id="2.10.70.10:FF:000015">
    <property type="entry name" value="CYR61 isoform 1"/>
    <property type="match status" value="1"/>
</dbReference>
<dbReference type="Pfam" id="PF00219">
    <property type="entry name" value="IGFBP"/>
    <property type="match status" value="1"/>
</dbReference>
<proteinExistence type="inferred from homology"/>
<feature type="chain" id="PRO_5034596082" description="CCN family member 1" evidence="12">
    <location>
        <begin position="20"/>
        <end position="342"/>
    </location>
</feature>
<dbReference type="SMART" id="SM00121">
    <property type="entry name" value="IB"/>
    <property type="match status" value="1"/>
</dbReference>
<evidence type="ECO:0000256" key="12">
    <source>
        <dbReference type="SAM" id="SignalP"/>
    </source>
</evidence>
<dbReference type="GO" id="GO:0019838">
    <property type="term" value="F:growth factor binding"/>
    <property type="evidence" value="ECO:0007669"/>
    <property type="project" value="UniProtKB-KW"/>
</dbReference>
<sequence>VRMWKVLVFAILDIASTSCQKKCLCPAEGPMCPAGVSIVLDDCGCCKVCARQLNEDCSKTEPCDRIKGLECNFGRQYGDTKGICRARSEGQTCEYNKRIYQNGEIFRPNCKHQCTCLDGAVGCVSLCPQPRLIKVPGQCCEQLVCPEEARRTKKYRRKQRLSEDDGEKSAMWTENLPGEFHCAVLSQHPQSCIRFQCTTYWSPCSRSCGTGVSTRMTISRETLCQTVTETRMCEVRRCDQMKLQKLKNGHKCKEIETSSRPVRMSFEGCRSVRRLQVQFCGSCSDGRCCRPDKTQTKPVLFRCKNGETVSRMVMMIQTCRCDFYCSDGHKMTSLYNAFNDRH</sequence>
<dbReference type="PROSITE" id="PS51323">
    <property type="entry name" value="IGFBP_N_2"/>
    <property type="match status" value="1"/>
</dbReference>
<dbReference type="Pfam" id="PF00093">
    <property type="entry name" value="VWC"/>
    <property type="match status" value="1"/>
</dbReference>
<evidence type="ECO:0000259" key="14">
    <source>
        <dbReference type="PROSITE" id="PS50184"/>
    </source>
</evidence>
<comment type="subcellular location">
    <subcellularLocation>
        <location evidence="1">Secreted</location>
    </subcellularLocation>
</comment>
<comment type="caution">
    <text evidence="11">Lacks conserved residue(s) required for the propagation of feature annotation.</text>
</comment>
<dbReference type="GO" id="GO:0008201">
    <property type="term" value="F:heparin binding"/>
    <property type="evidence" value="ECO:0007669"/>
    <property type="project" value="TreeGrafter"/>
</dbReference>
<evidence type="ECO:0000256" key="3">
    <source>
        <dbReference type="ARBA" id="ARBA00022525"/>
    </source>
</evidence>
<evidence type="ECO:0000259" key="15">
    <source>
        <dbReference type="PROSITE" id="PS51323"/>
    </source>
</evidence>
<dbReference type="GO" id="GO:0005178">
    <property type="term" value="F:integrin binding"/>
    <property type="evidence" value="ECO:0007669"/>
    <property type="project" value="TreeGrafter"/>
</dbReference>
<dbReference type="PROSITE" id="PS50092">
    <property type="entry name" value="TSP1"/>
    <property type="match status" value="1"/>
</dbReference>
<keyword evidence="4" id="KW-0597">Phosphoprotein</keyword>
<evidence type="ECO:0000256" key="9">
    <source>
        <dbReference type="ARBA" id="ARBA00042204"/>
    </source>
</evidence>
<dbReference type="Gene3D" id="2.20.100.10">
    <property type="entry name" value="Thrombospondin type-1 (TSP1) repeat"/>
    <property type="match status" value="1"/>
</dbReference>
<evidence type="ECO:0000256" key="7">
    <source>
        <dbReference type="ARBA" id="ARBA00023183"/>
    </source>
</evidence>
<comment type="similarity">
    <text evidence="2">Belongs to the CCN family.</text>
</comment>
<evidence type="ECO:0000313" key="17">
    <source>
        <dbReference type="Proteomes" id="UP000694523"/>
    </source>
</evidence>
<feature type="domain" description="IGFBP N-terminal" evidence="15">
    <location>
        <begin position="10"/>
        <end position="87"/>
    </location>
</feature>
<dbReference type="SMART" id="SM00214">
    <property type="entry name" value="VWC"/>
    <property type="match status" value="1"/>
</dbReference>
<evidence type="ECO:0000256" key="1">
    <source>
        <dbReference type="ARBA" id="ARBA00004613"/>
    </source>
</evidence>
<dbReference type="InterPro" id="IPR006208">
    <property type="entry name" value="Glyco_hormone_CN"/>
</dbReference>
<dbReference type="Proteomes" id="UP000694523">
    <property type="component" value="Unplaced"/>
</dbReference>
<dbReference type="SUPFAM" id="SSF57184">
    <property type="entry name" value="Growth factor receptor domain"/>
    <property type="match status" value="1"/>
</dbReference>
<dbReference type="InterPro" id="IPR050941">
    <property type="entry name" value="CCN"/>
</dbReference>
<dbReference type="SMART" id="SM00209">
    <property type="entry name" value="TSP1"/>
    <property type="match status" value="1"/>
</dbReference>
<dbReference type="SUPFAM" id="SSF57603">
    <property type="entry name" value="FnI-like domain"/>
    <property type="match status" value="1"/>
</dbReference>
<keyword evidence="7" id="KW-0340">Growth factor binding</keyword>
<reference evidence="16" key="1">
    <citation type="submission" date="2025-08" db="UniProtKB">
        <authorList>
            <consortium name="Ensembl"/>
        </authorList>
    </citation>
    <scope>IDENTIFICATION</scope>
</reference>
<evidence type="ECO:0000313" key="16">
    <source>
        <dbReference type="Ensembl" id="ENSNMLP00000038076.1"/>
    </source>
</evidence>
<evidence type="ECO:0000259" key="13">
    <source>
        <dbReference type="PROSITE" id="PS01225"/>
    </source>
</evidence>
<dbReference type="Pfam" id="PF19035">
    <property type="entry name" value="TSP1_CCN"/>
    <property type="match status" value="1"/>
</dbReference>
<evidence type="ECO:0000256" key="4">
    <source>
        <dbReference type="ARBA" id="ARBA00022553"/>
    </source>
</evidence>
<dbReference type="InterPro" id="IPR001007">
    <property type="entry name" value="VWF_dom"/>
</dbReference>
<accession>A0A8C6UJZ2</accession>
<evidence type="ECO:0000256" key="10">
    <source>
        <dbReference type="ARBA" id="ARBA00042351"/>
    </source>
</evidence>
<dbReference type="PROSITE" id="PS01225">
    <property type="entry name" value="CTCK_2"/>
    <property type="match status" value="1"/>
</dbReference>
<dbReference type="AlphaFoldDB" id="A0A8C6UJZ2"/>
<keyword evidence="5 12" id="KW-0732">Signal</keyword>
<evidence type="ECO:0000256" key="2">
    <source>
        <dbReference type="ARBA" id="ARBA00008125"/>
    </source>
</evidence>
<dbReference type="InterPro" id="IPR006207">
    <property type="entry name" value="Cys_knot_C"/>
</dbReference>
<dbReference type="GO" id="GO:0051240">
    <property type="term" value="P:positive regulation of multicellular organismal process"/>
    <property type="evidence" value="ECO:0007669"/>
    <property type="project" value="UniProtKB-ARBA"/>
</dbReference>
<feature type="signal peptide" evidence="12">
    <location>
        <begin position="1"/>
        <end position="19"/>
    </location>
</feature>
<keyword evidence="17" id="KW-1185">Reference proteome</keyword>
<keyword evidence="6" id="KW-1015">Disulfide bond</keyword>
<dbReference type="GO" id="GO:0030335">
    <property type="term" value="P:positive regulation of cell migration"/>
    <property type="evidence" value="ECO:0007669"/>
    <property type="project" value="TreeGrafter"/>
</dbReference>
<dbReference type="SMART" id="SM00041">
    <property type="entry name" value="CT"/>
    <property type="match status" value="1"/>
</dbReference>
<reference evidence="16" key="2">
    <citation type="submission" date="2025-09" db="UniProtKB">
        <authorList>
            <consortium name="Ensembl"/>
        </authorList>
    </citation>
    <scope>IDENTIFICATION</scope>
</reference>
<dbReference type="GO" id="GO:0007165">
    <property type="term" value="P:signal transduction"/>
    <property type="evidence" value="ECO:0007669"/>
    <property type="project" value="InterPro"/>
</dbReference>
<dbReference type="GO" id="GO:0007155">
    <property type="term" value="P:cell adhesion"/>
    <property type="evidence" value="ECO:0007669"/>
    <property type="project" value="TreeGrafter"/>
</dbReference>
<feature type="domain" description="CTCK" evidence="13">
    <location>
        <begin position="252"/>
        <end position="326"/>
    </location>
</feature>
<dbReference type="InterPro" id="IPR000867">
    <property type="entry name" value="IGFBP-like"/>
</dbReference>
<dbReference type="GO" id="GO:0031012">
    <property type="term" value="C:extracellular matrix"/>
    <property type="evidence" value="ECO:0007669"/>
    <property type="project" value="TreeGrafter"/>
</dbReference>
<dbReference type="PANTHER" id="PTHR11348">
    <property type="entry name" value="CONNECTIVE TISSUE GROWTH FACTOR-RELATED"/>
    <property type="match status" value="1"/>
</dbReference>
<name>A0A8C6UJZ2_9GOBI</name>
<dbReference type="PROSITE" id="PS01185">
    <property type="entry name" value="CTCK_1"/>
    <property type="match status" value="1"/>
</dbReference>
<evidence type="ECO:0000256" key="11">
    <source>
        <dbReference type="PROSITE-ProRule" id="PRU00039"/>
    </source>
</evidence>
<dbReference type="GO" id="GO:0005615">
    <property type="term" value="C:extracellular space"/>
    <property type="evidence" value="ECO:0007669"/>
    <property type="project" value="TreeGrafter"/>
</dbReference>
<protein>
    <recommendedName>
        <fullName evidence="8">CCN family member 1</fullName>
    </recommendedName>
    <alternativeName>
        <fullName evidence="10">Cellular communication network factor 1</fullName>
    </alternativeName>
    <alternativeName>
        <fullName evidence="9">Protein CYR61</fullName>
    </alternativeName>
</protein>
<dbReference type="InterPro" id="IPR043973">
    <property type="entry name" value="TSP1_CCN"/>
</dbReference>
<dbReference type="GO" id="GO:0045597">
    <property type="term" value="P:positive regulation of cell differentiation"/>
    <property type="evidence" value="ECO:0007669"/>
    <property type="project" value="TreeGrafter"/>
</dbReference>
<dbReference type="Ensembl" id="ENSNMLT00000042385.1">
    <property type="protein sequence ID" value="ENSNMLP00000038076.1"/>
    <property type="gene ID" value="ENSNMLG00000023516.1"/>
</dbReference>
<dbReference type="Pfam" id="PF00007">
    <property type="entry name" value="Cys_knot"/>
    <property type="match status" value="1"/>
</dbReference>
<dbReference type="InterPro" id="IPR009030">
    <property type="entry name" value="Growth_fac_rcpt_cys_sf"/>
</dbReference>
<evidence type="ECO:0000256" key="5">
    <source>
        <dbReference type="ARBA" id="ARBA00022729"/>
    </source>
</evidence>
<organism evidence="16 17">
    <name type="scientific">Neogobius melanostomus</name>
    <name type="common">round goby</name>
    <dbReference type="NCBI Taxonomy" id="47308"/>
    <lineage>
        <taxon>Eukaryota</taxon>
        <taxon>Metazoa</taxon>
        <taxon>Chordata</taxon>
        <taxon>Craniata</taxon>
        <taxon>Vertebrata</taxon>
        <taxon>Euteleostomi</taxon>
        <taxon>Actinopterygii</taxon>
        <taxon>Neopterygii</taxon>
        <taxon>Teleostei</taxon>
        <taxon>Neoteleostei</taxon>
        <taxon>Acanthomorphata</taxon>
        <taxon>Gobiaria</taxon>
        <taxon>Gobiiformes</taxon>
        <taxon>Gobioidei</taxon>
        <taxon>Gobiidae</taxon>
        <taxon>Benthophilinae</taxon>
        <taxon>Neogobiini</taxon>
        <taxon>Neogobius</taxon>
    </lineage>
</organism>
<keyword evidence="3" id="KW-0964">Secreted</keyword>
<dbReference type="Gene3D" id="2.10.70.10">
    <property type="entry name" value="Complement Module, domain 1"/>
    <property type="match status" value="1"/>
</dbReference>
<dbReference type="InterPro" id="IPR000884">
    <property type="entry name" value="TSP1_rpt"/>
</dbReference>